<protein>
    <submittedName>
        <fullName evidence="6">LysR family transcriptional regulator</fullName>
    </submittedName>
</protein>
<evidence type="ECO:0000256" key="4">
    <source>
        <dbReference type="ARBA" id="ARBA00023163"/>
    </source>
</evidence>
<comment type="caution">
    <text evidence="6">The sequence shown here is derived from an EMBL/GenBank/DDBJ whole genome shotgun (WGS) entry which is preliminary data.</text>
</comment>
<name>A0ABS3A4G7_9VIBR</name>
<evidence type="ECO:0000256" key="3">
    <source>
        <dbReference type="ARBA" id="ARBA00023125"/>
    </source>
</evidence>
<sequence>MDKRLHFLSNIRYFEAAARWESYSRAAQELCVTQAAVSQKLRQLEEALGCKLFIRQGRDMVLTGEGQRLYTKVSSAFETLIEGLNATQPEPIEGVLSVATSPSFAARWLMPRLWKFSLEYPETLIRISSAMAPKVALTSEIDVAIGEVNFHEEGIVREMLFNEAVFPVCSPSLARDMKLTHPEQLLKCWLIKGIRSHHFSWESWFAKANVDISQRACEWMEVDTLDMGINAVIAGHGVCPGTDSLAGDFIERGLLVKPFDIELDNGIEYVASYHSNSIRKARISVFVQWLKREALQHANLFENR</sequence>
<comment type="similarity">
    <text evidence="1">Belongs to the LysR transcriptional regulatory family.</text>
</comment>
<dbReference type="PANTHER" id="PTHR30537:SF26">
    <property type="entry name" value="GLYCINE CLEAVAGE SYSTEM TRANSCRIPTIONAL ACTIVATOR"/>
    <property type="match status" value="1"/>
</dbReference>
<keyword evidence="3" id="KW-0238">DNA-binding</keyword>
<evidence type="ECO:0000313" key="6">
    <source>
        <dbReference type="EMBL" id="MBN3579355.1"/>
    </source>
</evidence>
<dbReference type="EMBL" id="JAFHLB010000024">
    <property type="protein sequence ID" value="MBN3579355.1"/>
    <property type="molecule type" value="Genomic_DNA"/>
</dbReference>
<keyword evidence="7" id="KW-1185">Reference proteome</keyword>
<dbReference type="Proteomes" id="UP000779070">
    <property type="component" value="Unassembled WGS sequence"/>
</dbReference>
<evidence type="ECO:0000313" key="7">
    <source>
        <dbReference type="Proteomes" id="UP000779070"/>
    </source>
</evidence>
<dbReference type="Pfam" id="PF00126">
    <property type="entry name" value="HTH_1"/>
    <property type="match status" value="1"/>
</dbReference>
<dbReference type="InterPro" id="IPR005119">
    <property type="entry name" value="LysR_subst-bd"/>
</dbReference>
<dbReference type="InterPro" id="IPR036390">
    <property type="entry name" value="WH_DNA-bd_sf"/>
</dbReference>
<dbReference type="Gene3D" id="3.40.190.10">
    <property type="entry name" value="Periplasmic binding protein-like II"/>
    <property type="match status" value="2"/>
</dbReference>
<dbReference type="RefSeq" id="WP_045974195.1">
    <property type="nucleotide sequence ID" value="NZ_CAWMDY010000006.1"/>
</dbReference>
<dbReference type="PRINTS" id="PR00039">
    <property type="entry name" value="HTHLYSR"/>
</dbReference>
<evidence type="ECO:0000256" key="1">
    <source>
        <dbReference type="ARBA" id="ARBA00009437"/>
    </source>
</evidence>
<proteinExistence type="inferred from homology"/>
<organism evidence="6 7">
    <name type="scientific">Vibrio neptunius</name>
    <dbReference type="NCBI Taxonomy" id="170651"/>
    <lineage>
        <taxon>Bacteria</taxon>
        <taxon>Pseudomonadati</taxon>
        <taxon>Pseudomonadota</taxon>
        <taxon>Gammaproteobacteria</taxon>
        <taxon>Vibrionales</taxon>
        <taxon>Vibrionaceae</taxon>
        <taxon>Vibrio</taxon>
    </lineage>
</organism>
<accession>A0ABS3A4G7</accession>
<dbReference type="InterPro" id="IPR000847">
    <property type="entry name" value="LysR_HTH_N"/>
</dbReference>
<dbReference type="GeneID" id="88755246"/>
<dbReference type="PANTHER" id="PTHR30537">
    <property type="entry name" value="HTH-TYPE TRANSCRIPTIONAL REGULATOR"/>
    <property type="match status" value="1"/>
</dbReference>
<dbReference type="SUPFAM" id="SSF46785">
    <property type="entry name" value="Winged helix' DNA-binding domain"/>
    <property type="match status" value="1"/>
</dbReference>
<dbReference type="InterPro" id="IPR058163">
    <property type="entry name" value="LysR-type_TF_proteobact-type"/>
</dbReference>
<keyword evidence="2" id="KW-0805">Transcription regulation</keyword>
<dbReference type="Gene3D" id="1.10.10.10">
    <property type="entry name" value="Winged helix-like DNA-binding domain superfamily/Winged helix DNA-binding domain"/>
    <property type="match status" value="1"/>
</dbReference>
<dbReference type="SUPFAM" id="SSF53850">
    <property type="entry name" value="Periplasmic binding protein-like II"/>
    <property type="match status" value="1"/>
</dbReference>
<reference evidence="6 7" key="1">
    <citation type="submission" date="2021-02" db="EMBL/GenBank/DDBJ databases">
        <title>Draft Genome Sequences of 5 Vibrio neptunius Strains Isolated From of Bivalve Hatcheries.</title>
        <authorList>
            <person name="Galvis F."/>
            <person name="Barja J.L."/>
            <person name="Lemos M.L."/>
            <person name="Balado M."/>
        </authorList>
    </citation>
    <scope>NUCLEOTIDE SEQUENCE [LARGE SCALE GENOMIC DNA]</scope>
    <source>
        <strain evidence="6 7">PP-145.98</strain>
    </source>
</reference>
<dbReference type="InterPro" id="IPR036388">
    <property type="entry name" value="WH-like_DNA-bd_sf"/>
</dbReference>
<dbReference type="PROSITE" id="PS50931">
    <property type="entry name" value="HTH_LYSR"/>
    <property type="match status" value="1"/>
</dbReference>
<feature type="domain" description="HTH lysR-type" evidence="5">
    <location>
        <begin position="11"/>
        <end position="63"/>
    </location>
</feature>
<keyword evidence="4" id="KW-0804">Transcription</keyword>
<evidence type="ECO:0000256" key="2">
    <source>
        <dbReference type="ARBA" id="ARBA00023015"/>
    </source>
</evidence>
<evidence type="ECO:0000259" key="5">
    <source>
        <dbReference type="PROSITE" id="PS50931"/>
    </source>
</evidence>
<dbReference type="Pfam" id="PF03466">
    <property type="entry name" value="LysR_substrate"/>
    <property type="match status" value="1"/>
</dbReference>
<gene>
    <name evidence="6" type="ORF">JYA62_16965</name>
</gene>